<evidence type="ECO:0000313" key="1">
    <source>
        <dbReference type="EMBL" id="GAN33720.1"/>
    </source>
</evidence>
<organism evidence="1 2">
    <name type="scientific">Candidatus Brocadia sinica JPN1</name>
    <dbReference type="NCBI Taxonomy" id="1197129"/>
    <lineage>
        <taxon>Bacteria</taxon>
        <taxon>Pseudomonadati</taxon>
        <taxon>Planctomycetota</taxon>
        <taxon>Candidatus Brocadiia</taxon>
        <taxon>Candidatus Brocadiales</taxon>
        <taxon>Candidatus Brocadiaceae</taxon>
        <taxon>Candidatus Brocadia</taxon>
    </lineage>
</organism>
<evidence type="ECO:0000313" key="2">
    <source>
        <dbReference type="Proteomes" id="UP000032309"/>
    </source>
</evidence>
<proteinExistence type="predicted"/>
<reference evidence="2" key="1">
    <citation type="journal article" date="2015" name="Genome Announc.">
        <title>Draft Genome Sequence of an Anaerobic Ammonium-Oxidizing Bacterium, "Candidatus Brocadia sinica".</title>
        <authorList>
            <person name="Oshiki M."/>
            <person name="Shinyako-Hata K."/>
            <person name="Satoh H."/>
            <person name="Okabe S."/>
        </authorList>
    </citation>
    <scope>NUCLEOTIDE SEQUENCE [LARGE SCALE GENOMIC DNA]</scope>
    <source>
        <strain evidence="2">JPN1</strain>
    </source>
</reference>
<sequence length="79" mass="9045">MKIKIPIVSGERKKGRIDYRNGVARCVKGHFNNQTFRLYNNRGFSKAWIEAVFCGDFVEANLVKELSDLIVQAHKAFNS</sequence>
<accession>A0ABQ0JYF1</accession>
<dbReference type="EMBL" id="BAFN01000001">
    <property type="protein sequence ID" value="GAN33720.1"/>
    <property type="molecule type" value="Genomic_DNA"/>
</dbReference>
<keyword evidence="2" id="KW-1185">Reference proteome</keyword>
<name>A0ABQ0JYF1_9BACT</name>
<dbReference type="Proteomes" id="UP000032309">
    <property type="component" value="Unassembled WGS sequence"/>
</dbReference>
<evidence type="ECO:0008006" key="3">
    <source>
        <dbReference type="Google" id="ProtNLM"/>
    </source>
</evidence>
<gene>
    <name evidence="1" type="ORF">BROSI_A2254</name>
</gene>
<protein>
    <recommendedName>
        <fullName evidence="3">Transposase</fullName>
    </recommendedName>
</protein>
<dbReference type="RefSeq" id="WP_052563812.1">
    <property type="nucleotide sequence ID" value="NZ_BAFN01000001.1"/>
</dbReference>
<comment type="caution">
    <text evidence="1">The sequence shown here is derived from an EMBL/GenBank/DDBJ whole genome shotgun (WGS) entry which is preliminary data.</text>
</comment>